<dbReference type="InterPro" id="IPR035897">
    <property type="entry name" value="Toll_tir_struct_dom_sf"/>
</dbReference>
<organism evidence="17 18">
    <name type="scientific">Alligator sinensis</name>
    <name type="common">Chinese alligator</name>
    <dbReference type="NCBI Taxonomy" id="38654"/>
    <lineage>
        <taxon>Eukaryota</taxon>
        <taxon>Metazoa</taxon>
        <taxon>Chordata</taxon>
        <taxon>Craniata</taxon>
        <taxon>Vertebrata</taxon>
        <taxon>Euteleostomi</taxon>
        <taxon>Archelosauria</taxon>
        <taxon>Archosauria</taxon>
        <taxon>Crocodylia</taxon>
        <taxon>Alligatoridae</taxon>
        <taxon>Alligatorinae</taxon>
        <taxon>Alligator</taxon>
    </lineage>
</organism>
<dbReference type="PANTHER" id="PTHR24365">
    <property type="entry name" value="TOLL-LIKE RECEPTOR"/>
    <property type="match status" value="1"/>
</dbReference>
<dbReference type="Pfam" id="PF13676">
    <property type="entry name" value="TIR_2"/>
    <property type="match status" value="1"/>
</dbReference>
<keyword evidence="3" id="KW-0399">Innate immunity</keyword>
<keyword evidence="5 14" id="KW-0812">Transmembrane</keyword>
<comment type="subcellular location">
    <subcellularLocation>
        <location evidence="1">Membrane</location>
        <topology evidence="1">Single-pass type I membrane protein</topology>
    </subcellularLocation>
</comment>
<dbReference type="GO" id="GO:0002224">
    <property type="term" value="P:toll-like receptor signaling pathway"/>
    <property type="evidence" value="ECO:0007669"/>
    <property type="project" value="TreeGrafter"/>
</dbReference>
<evidence type="ECO:0000256" key="2">
    <source>
        <dbReference type="ARBA" id="ARBA00009634"/>
    </source>
</evidence>
<dbReference type="GO" id="GO:0045087">
    <property type="term" value="P:innate immune response"/>
    <property type="evidence" value="ECO:0007669"/>
    <property type="project" value="UniProtKB-KW"/>
</dbReference>
<feature type="domain" description="TIR" evidence="16">
    <location>
        <begin position="802"/>
        <end position="942"/>
    </location>
</feature>
<dbReference type="Gene3D" id="3.80.10.10">
    <property type="entry name" value="Ribonuclease Inhibitor"/>
    <property type="match status" value="4"/>
</dbReference>
<reference evidence="18" key="1">
    <citation type="submission" date="2025-08" db="UniProtKB">
        <authorList>
            <consortium name="RefSeq"/>
        </authorList>
    </citation>
    <scope>IDENTIFICATION</scope>
</reference>
<dbReference type="KEGG" id="asn:102387656"/>
<evidence type="ECO:0000256" key="10">
    <source>
        <dbReference type="ARBA" id="ARBA00023136"/>
    </source>
</evidence>
<dbReference type="FunFam" id="3.80.10.10:FF:001164">
    <property type="entry name" value="GH01279p"/>
    <property type="match status" value="2"/>
</dbReference>
<dbReference type="InterPro" id="IPR003591">
    <property type="entry name" value="Leu-rich_rpt_typical-subtyp"/>
</dbReference>
<evidence type="ECO:0000256" key="5">
    <source>
        <dbReference type="ARBA" id="ARBA00022692"/>
    </source>
</evidence>
<comment type="similarity">
    <text evidence="2">Belongs to the Toll-like receptor family.</text>
</comment>
<dbReference type="Proteomes" id="UP000189705">
    <property type="component" value="Unplaced"/>
</dbReference>
<keyword evidence="12" id="KW-0325">Glycoprotein</keyword>
<evidence type="ECO:0000313" key="18">
    <source>
        <dbReference type="RefSeq" id="XP_006038173.2"/>
    </source>
</evidence>
<evidence type="ECO:0000256" key="8">
    <source>
        <dbReference type="ARBA" id="ARBA00022859"/>
    </source>
</evidence>
<dbReference type="GeneID" id="102387656"/>
<dbReference type="SMART" id="SM00255">
    <property type="entry name" value="TIR"/>
    <property type="match status" value="1"/>
</dbReference>
<feature type="signal peptide" evidence="15">
    <location>
        <begin position="1"/>
        <end position="35"/>
    </location>
</feature>
<dbReference type="GO" id="GO:0005886">
    <property type="term" value="C:plasma membrane"/>
    <property type="evidence" value="ECO:0007669"/>
    <property type="project" value="TreeGrafter"/>
</dbReference>
<dbReference type="InterPro" id="IPR032675">
    <property type="entry name" value="LRR_dom_sf"/>
</dbReference>
<dbReference type="SUPFAM" id="SSF52058">
    <property type="entry name" value="L domain-like"/>
    <property type="match status" value="2"/>
</dbReference>
<keyword evidence="17" id="KW-1185">Reference proteome</keyword>
<dbReference type="Gene3D" id="3.40.50.10140">
    <property type="entry name" value="Toll/interleukin-1 receptor homology (TIR) domain"/>
    <property type="match status" value="1"/>
</dbReference>
<keyword evidence="11" id="KW-0675">Receptor</keyword>
<dbReference type="STRING" id="38654.A0A1U7SWX9"/>
<dbReference type="PANTHER" id="PTHR24365:SF545">
    <property type="entry name" value="TOLL-LIKE RECEPTOR 12"/>
    <property type="match status" value="1"/>
</dbReference>
<keyword evidence="6 15" id="KW-0732">Signal</keyword>
<dbReference type="SUPFAM" id="SSF52200">
    <property type="entry name" value="Toll/Interleukin receptor TIR domain"/>
    <property type="match status" value="1"/>
</dbReference>
<evidence type="ECO:0000256" key="6">
    <source>
        <dbReference type="ARBA" id="ARBA00022729"/>
    </source>
</evidence>
<dbReference type="eggNOG" id="KOG4641">
    <property type="taxonomic scope" value="Eukaryota"/>
</dbReference>
<dbReference type="SMART" id="SM00369">
    <property type="entry name" value="LRR_TYP"/>
    <property type="match status" value="17"/>
</dbReference>
<evidence type="ECO:0000256" key="13">
    <source>
        <dbReference type="ARBA" id="ARBA00023198"/>
    </source>
</evidence>
<dbReference type="InParanoid" id="A0A1U7SWX9"/>
<evidence type="ECO:0000256" key="9">
    <source>
        <dbReference type="ARBA" id="ARBA00022989"/>
    </source>
</evidence>
<dbReference type="AlphaFoldDB" id="A0A1U7SWX9"/>
<evidence type="ECO:0000256" key="15">
    <source>
        <dbReference type="SAM" id="SignalP"/>
    </source>
</evidence>
<keyword evidence="10 14" id="KW-0472">Membrane</keyword>
<proteinExistence type="inferred from homology"/>
<keyword evidence="9 14" id="KW-1133">Transmembrane helix</keyword>
<feature type="transmembrane region" description="Helical" evidence="14">
    <location>
        <begin position="752"/>
        <end position="773"/>
    </location>
</feature>
<dbReference type="InterPro" id="IPR000157">
    <property type="entry name" value="TIR_dom"/>
</dbReference>
<evidence type="ECO:0000313" key="17">
    <source>
        <dbReference type="Proteomes" id="UP000189705"/>
    </source>
</evidence>
<evidence type="ECO:0000256" key="11">
    <source>
        <dbReference type="ARBA" id="ARBA00023170"/>
    </source>
</evidence>
<feature type="chain" id="PRO_5018119403" evidence="15">
    <location>
        <begin position="36"/>
        <end position="969"/>
    </location>
</feature>
<evidence type="ECO:0000259" key="16">
    <source>
        <dbReference type="PROSITE" id="PS50104"/>
    </source>
</evidence>
<evidence type="ECO:0000256" key="12">
    <source>
        <dbReference type="ARBA" id="ARBA00023180"/>
    </source>
</evidence>
<dbReference type="RefSeq" id="XP_006038173.2">
    <property type="nucleotide sequence ID" value="XM_006038111.2"/>
</dbReference>
<evidence type="ECO:0000256" key="7">
    <source>
        <dbReference type="ARBA" id="ARBA00022737"/>
    </source>
</evidence>
<dbReference type="Pfam" id="PF13855">
    <property type="entry name" value="LRR_8"/>
    <property type="match status" value="6"/>
</dbReference>
<dbReference type="PROSITE" id="PS51450">
    <property type="entry name" value="LRR"/>
    <property type="match status" value="2"/>
</dbReference>
<evidence type="ECO:0000256" key="1">
    <source>
        <dbReference type="ARBA" id="ARBA00004479"/>
    </source>
</evidence>
<keyword evidence="13" id="KW-0395">Inflammatory response</keyword>
<accession>A0A1U7SWX9</accession>
<keyword evidence="8" id="KW-0391">Immunity</keyword>
<gene>
    <name evidence="18" type="primary">LOC102387656</name>
</gene>
<name>A0A1U7SWX9_ALLSI</name>
<dbReference type="FunFam" id="3.40.50.10140:FF:000001">
    <property type="entry name" value="Toll-like receptor 2"/>
    <property type="match status" value="1"/>
</dbReference>
<keyword evidence="4" id="KW-0433">Leucine-rich repeat</keyword>
<dbReference type="InterPro" id="IPR001611">
    <property type="entry name" value="Leu-rich_rpt"/>
</dbReference>
<dbReference type="GO" id="GO:0038023">
    <property type="term" value="F:signaling receptor activity"/>
    <property type="evidence" value="ECO:0007669"/>
    <property type="project" value="TreeGrafter"/>
</dbReference>
<dbReference type="GO" id="GO:0006954">
    <property type="term" value="P:inflammatory response"/>
    <property type="evidence" value="ECO:0007669"/>
    <property type="project" value="UniProtKB-KW"/>
</dbReference>
<evidence type="ECO:0000256" key="4">
    <source>
        <dbReference type="ARBA" id="ARBA00022614"/>
    </source>
</evidence>
<keyword evidence="7" id="KW-0677">Repeat</keyword>
<dbReference type="PROSITE" id="PS50104">
    <property type="entry name" value="TIR"/>
    <property type="match status" value="1"/>
</dbReference>
<evidence type="ECO:0000256" key="3">
    <source>
        <dbReference type="ARBA" id="ARBA00022588"/>
    </source>
</evidence>
<evidence type="ECO:0000256" key="14">
    <source>
        <dbReference type="SAM" id="Phobius"/>
    </source>
</evidence>
<sequence length="969" mass="107042">MQDSAMEQGHGSLAQHGTALLALMLVLVRAPGVPAYGFRNCLQAPDDPGHFRCIQRFLSNMAGAVGDLPANTTVLEVAHNTIACLLPGAFTHLPALRSLHLPFNQLCDLAPGAFVGLQALQSLNLSHNQLQTLPAGAFTGLPNLTELVLNTNPLRMLPVDAFGPLPNLRRLLLCSCHLCDFGTIAQSLQGLTALQELSLCGNRLRALGPSPGLPPSLAVLRLCNNSLVAVDGGGRALLAGVRDLDLSYNNLSDADSFARVSLAHLSILRLAGNQLDPFQLLAVSNVPNRSLDFSGLPLGAKGVHGVCRCLGPAPLTQLLLQHLELHMLHNGSLAACPPMRALDLSGNRLRALGCVGEFLSAPQRAVLENLTAEHNLLAGLGSCLQAMRLPMLRELNLSYNRVLSVGRGAFAFAPNLRALRLNINTVAFLHRQALGTLPGLTELRLDNNLLTDLYIESFAGLPRLETLNLRNNRVAVLFPGVFKHLGHLRTLDLGGNILRRLTPAAFHGLGSLARLYLDGNHIAHISADIFQPVQTTLEVLDLKGNRLQYITAQLTHEPPFLYLNRLTDLKLQAQQPYGLKLIPHHFFRGLTALQALYLAQNKLLSVPPDAFDDLAQLRYLTLADSSNGMWDLPPGVFKNLSRLRVLDLENAGVHTLSLEVLGNLTQLEELRLAKNELRTFNGSVARALRTLHYLDLRKCPLSCACADAWLWPWLNSSHAQVVYLYNLTCARRGPPTYLHGFSATVCFLDVGLYLFAATAPALLLFMALPVLYLRAYWRLRYHCFLLRSWVNERWQRADEGHYRYDAFVSYNSADEAWVLQDLVPQLEGAGLCLCLHHRDFRLGRSIVDNIVDGIYSSRKTVCVLSRRYLRSEWCSLEIQLASYRLFDELRDVLVLVLLEDVPERELSAYHRMRKVMLRKTYIHWPPEPAAQSLFWAQLCCAVRGSHADGKDEELCCFDDPGTEGPGPSS</sequence>
<protein>
    <submittedName>
        <fullName evidence="18">Toll-like receptor 13</fullName>
    </submittedName>
</protein>